<proteinExistence type="inferred from homology"/>
<evidence type="ECO:0000256" key="2">
    <source>
        <dbReference type="ARBA" id="ARBA00022801"/>
    </source>
</evidence>
<accession>A0A368VZL7</accession>
<sequence length="177" mass="19308">MERDLKSLTSQMTLEEKSGLCSGLDFWRLIGVERLGIPSIMVTDGPHGLRKQKEGADHVGLFDSVPATCFPSAAGAASSWDRDLIEKMGQALGEECQAENVAVLLGPGANIKRSPLCGRNFEYFSEDPYLSSEMAAHHIRGVQSQGVGAMTEEQLEQILAQLNDNIELISPYLSEVR</sequence>
<keyword evidence="5" id="KW-1185">Reference proteome</keyword>
<protein>
    <submittedName>
        <fullName evidence="4">Glycosyl hydrolase family 3</fullName>
    </submittedName>
</protein>
<evidence type="ECO:0000259" key="3">
    <source>
        <dbReference type="Pfam" id="PF00933"/>
    </source>
</evidence>
<evidence type="ECO:0000313" key="4">
    <source>
        <dbReference type="EMBL" id="RCW47501.1"/>
    </source>
</evidence>
<name>A0A368VZL7_9BACL</name>
<dbReference type="SUPFAM" id="SSF51445">
    <property type="entry name" value="(Trans)glycosidases"/>
    <property type="match status" value="1"/>
</dbReference>
<organism evidence="4 5">
    <name type="scientific">Paenibacillus prosopidis</name>
    <dbReference type="NCBI Taxonomy" id="630520"/>
    <lineage>
        <taxon>Bacteria</taxon>
        <taxon>Bacillati</taxon>
        <taxon>Bacillota</taxon>
        <taxon>Bacilli</taxon>
        <taxon>Bacillales</taxon>
        <taxon>Paenibacillaceae</taxon>
        <taxon>Paenibacillus</taxon>
    </lineage>
</organism>
<dbReference type="InterPro" id="IPR001764">
    <property type="entry name" value="Glyco_hydro_3_N"/>
</dbReference>
<dbReference type="InterPro" id="IPR050288">
    <property type="entry name" value="Cellulose_deg_GH3"/>
</dbReference>
<reference evidence="4 5" key="1">
    <citation type="submission" date="2018-07" db="EMBL/GenBank/DDBJ databases">
        <title>Genomic Encyclopedia of Type Strains, Phase III (KMG-III): the genomes of soil and plant-associated and newly described type strains.</title>
        <authorList>
            <person name="Whitman W."/>
        </authorList>
    </citation>
    <scope>NUCLEOTIDE SEQUENCE [LARGE SCALE GENOMIC DNA]</scope>
    <source>
        <strain evidence="4 5">CECT 7506</strain>
    </source>
</reference>
<comment type="similarity">
    <text evidence="1">Belongs to the glycosyl hydrolase 3 family.</text>
</comment>
<comment type="caution">
    <text evidence="4">The sequence shown here is derived from an EMBL/GenBank/DDBJ whole genome shotgun (WGS) entry which is preliminary data.</text>
</comment>
<dbReference type="Gene3D" id="3.20.20.300">
    <property type="entry name" value="Glycoside hydrolase, family 3, N-terminal domain"/>
    <property type="match status" value="1"/>
</dbReference>
<dbReference type="PANTHER" id="PTHR42715:SF10">
    <property type="entry name" value="BETA-GLUCOSIDASE"/>
    <property type="match status" value="1"/>
</dbReference>
<evidence type="ECO:0000256" key="1">
    <source>
        <dbReference type="ARBA" id="ARBA00005336"/>
    </source>
</evidence>
<evidence type="ECO:0000313" key="5">
    <source>
        <dbReference type="Proteomes" id="UP000252415"/>
    </source>
</evidence>
<gene>
    <name evidence="4" type="ORF">DFP97_108116</name>
</gene>
<dbReference type="InterPro" id="IPR036962">
    <property type="entry name" value="Glyco_hydro_3_N_sf"/>
</dbReference>
<keyword evidence="2 4" id="KW-0378">Hydrolase</keyword>
<dbReference type="GO" id="GO:0005975">
    <property type="term" value="P:carbohydrate metabolic process"/>
    <property type="evidence" value="ECO:0007669"/>
    <property type="project" value="InterPro"/>
</dbReference>
<feature type="domain" description="Glycoside hydrolase family 3 N-terminal" evidence="3">
    <location>
        <begin position="59"/>
        <end position="148"/>
    </location>
</feature>
<dbReference type="InterPro" id="IPR017853">
    <property type="entry name" value="GH"/>
</dbReference>
<dbReference type="Proteomes" id="UP000252415">
    <property type="component" value="Unassembled WGS sequence"/>
</dbReference>
<dbReference type="Pfam" id="PF00933">
    <property type="entry name" value="Glyco_hydro_3"/>
    <property type="match status" value="1"/>
</dbReference>
<dbReference type="GO" id="GO:0004553">
    <property type="term" value="F:hydrolase activity, hydrolyzing O-glycosyl compounds"/>
    <property type="evidence" value="ECO:0007669"/>
    <property type="project" value="InterPro"/>
</dbReference>
<dbReference type="PRINTS" id="PR00133">
    <property type="entry name" value="GLHYDRLASE3"/>
</dbReference>
<dbReference type="PANTHER" id="PTHR42715">
    <property type="entry name" value="BETA-GLUCOSIDASE"/>
    <property type="match status" value="1"/>
</dbReference>
<dbReference type="EMBL" id="QPJD01000008">
    <property type="protein sequence ID" value="RCW47501.1"/>
    <property type="molecule type" value="Genomic_DNA"/>
</dbReference>
<dbReference type="AlphaFoldDB" id="A0A368VZL7"/>